<reference evidence="5" key="1">
    <citation type="journal article" date="2020" name="Nat. Commun.">
        <title>Genome assembly of wild tea tree DASZ reveals pedigree and selection history of tea varieties.</title>
        <authorList>
            <person name="Zhang W."/>
            <person name="Zhang Y."/>
            <person name="Qiu H."/>
            <person name="Guo Y."/>
            <person name="Wan H."/>
            <person name="Zhang X."/>
            <person name="Scossa F."/>
            <person name="Alseekh S."/>
            <person name="Zhang Q."/>
            <person name="Wang P."/>
            <person name="Xu L."/>
            <person name="Schmidt M.H."/>
            <person name="Jia X."/>
            <person name="Li D."/>
            <person name="Zhu A."/>
            <person name="Guo F."/>
            <person name="Chen W."/>
            <person name="Ni D."/>
            <person name="Usadel B."/>
            <person name="Fernie A.R."/>
            <person name="Wen W."/>
        </authorList>
    </citation>
    <scope>NUCLEOTIDE SEQUENCE [LARGE SCALE GENOMIC DNA]</scope>
    <source>
        <strain evidence="5">cv. G240</strain>
    </source>
</reference>
<dbReference type="GO" id="GO:0016020">
    <property type="term" value="C:membrane"/>
    <property type="evidence" value="ECO:0007669"/>
    <property type="project" value="TreeGrafter"/>
</dbReference>
<organism evidence="4 5">
    <name type="scientific">Camellia sinensis</name>
    <name type="common">Tea plant</name>
    <name type="synonym">Thea sinensis</name>
    <dbReference type="NCBI Taxonomy" id="4442"/>
    <lineage>
        <taxon>Eukaryota</taxon>
        <taxon>Viridiplantae</taxon>
        <taxon>Streptophyta</taxon>
        <taxon>Embryophyta</taxon>
        <taxon>Tracheophyta</taxon>
        <taxon>Spermatophyta</taxon>
        <taxon>Magnoliopsida</taxon>
        <taxon>eudicotyledons</taxon>
        <taxon>Gunneridae</taxon>
        <taxon>Pentapetalae</taxon>
        <taxon>asterids</taxon>
        <taxon>Ericales</taxon>
        <taxon>Theaceae</taxon>
        <taxon>Camellia</taxon>
    </lineage>
</organism>
<feature type="transmembrane region" description="Helical" evidence="1">
    <location>
        <begin position="621"/>
        <end position="640"/>
    </location>
</feature>
<feature type="domain" description="Reverse transcriptase" evidence="2">
    <location>
        <begin position="56"/>
        <end position="173"/>
    </location>
</feature>
<evidence type="ECO:0000259" key="3">
    <source>
        <dbReference type="Pfam" id="PF13962"/>
    </source>
</evidence>
<evidence type="ECO:0000313" key="4">
    <source>
        <dbReference type="EMBL" id="KAF5956390.1"/>
    </source>
</evidence>
<evidence type="ECO:0000313" key="5">
    <source>
        <dbReference type="Proteomes" id="UP000593564"/>
    </source>
</evidence>
<dbReference type="PANTHER" id="PTHR24177">
    <property type="entry name" value="CASKIN"/>
    <property type="match status" value="1"/>
</dbReference>
<proteinExistence type="predicted"/>
<feature type="transmembrane region" description="Helical" evidence="1">
    <location>
        <begin position="589"/>
        <end position="615"/>
    </location>
</feature>
<sequence>MDCDGNKAPGPVGFNMGCFQKFWKVMKTEVVKFVQEFHKNGKLVKGINSSFITLVPKKENHVGLNDYRPISLVGSIYKIIAKLLSHTLKVVMPHIISETQTTFLSGRNILDGVLLANEVVGGWKKPKMKGLIIKLDFEKAYDSINWGYKLKVDSWLHSVTVSSNSSVLCKGLYRLSLEKNDSLRDIFDRKDAVGVFSSSLCVFCMVATESVNHVLIAVLLCGVWENEEVGKKDLECHSVGCAVVNLELRNECVFLATIPNWFEVCELIKTRIALWMNPHLKEFNFIINDFICNIKQIRLCLGDRASLFLAIVMEAQVVVPHIKHVQKQKLMHFQAIQLVKSLCEKIGSSNDSEVYELICYVILIATRYGIHEVVEEVVESFPQAIWYVDNDGYNIFGLAVIYRCENVFNLIYQMSGHKQDMMFVVDKNWNTMLHLAGRLAPFDKLNLVPGAALQMQRELQWFKEVENLVTPGYKEYQNEGNEFPSMVFTKEHKKLVEEGEKWMKDTANSCTIAAALIATIAFAAVITVPGGTNGTNGVPVFSKANAFIVFIVSDAISLFTSTMSLLMFLSILTSRYAEGDFLYVLPKRLIIGLVTLFMSITTMILAFSSTLYLVFGNNKEWILIPVAALACLPITSFVFLQFPLLVDLISSTYGPGIFGKKSDRNTVKNSKHNSKIFLHGATIENALKNILEYNIFITR</sequence>
<feature type="transmembrane region" description="Helical" evidence="1">
    <location>
        <begin position="546"/>
        <end position="569"/>
    </location>
</feature>
<evidence type="ECO:0000259" key="2">
    <source>
        <dbReference type="Pfam" id="PF00078"/>
    </source>
</evidence>
<feature type="domain" description="PGG" evidence="3">
    <location>
        <begin position="500"/>
        <end position="614"/>
    </location>
</feature>
<dbReference type="Pfam" id="PF00078">
    <property type="entry name" value="RVT_1"/>
    <property type="match status" value="1"/>
</dbReference>
<evidence type="ECO:0008006" key="6">
    <source>
        <dbReference type="Google" id="ProtNLM"/>
    </source>
</evidence>
<keyword evidence="1" id="KW-1133">Transmembrane helix</keyword>
<dbReference type="AlphaFoldDB" id="A0A7J7HU74"/>
<evidence type="ECO:0000256" key="1">
    <source>
        <dbReference type="SAM" id="Phobius"/>
    </source>
</evidence>
<dbReference type="EMBL" id="JACBKZ010000002">
    <property type="protein sequence ID" value="KAF5956390.1"/>
    <property type="molecule type" value="Genomic_DNA"/>
</dbReference>
<gene>
    <name evidence="4" type="ORF">HYC85_003615</name>
</gene>
<keyword evidence="5" id="KW-1185">Reference proteome</keyword>
<feature type="transmembrane region" description="Helical" evidence="1">
    <location>
        <begin position="507"/>
        <end position="526"/>
    </location>
</feature>
<dbReference type="Pfam" id="PF13962">
    <property type="entry name" value="PGG"/>
    <property type="match status" value="1"/>
</dbReference>
<dbReference type="Proteomes" id="UP000593564">
    <property type="component" value="Unassembled WGS sequence"/>
</dbReference>
<dbReference type="InterPro" id="IPR026961">
    <property type="entry name" value="PGG_dom"/>
</dbReference>
<protein>
    <recommendedName>
        <fullName evidence="6">PGG domain-containing protein</fullName>
    </recommendedName>
</protein>
<reference evidence="4 5" key="2">
    <citation type="submission" date="2020-07" db="EMBL/GenBank/DDBJ databases">
        <title>Genome assembly of wild tea tree DASZ reveals pedigree and selection history of tea varieties.</title>
        <authorList>
            <person name="Zhang W."/>
        </authorList>
    </citation>
    <scope>NUCLEOTIDE SEQUENCE [LARGE SCALE GENOMIC DNA]</scope>
    <source>
        <strain evidence="5">cv. G240</strain>
        <tissue evidence="4">Leaf</tissue>
    </source>
</reference>
<accession>A0A7J7HU74</accession>
<name>A0A7J7HU74_CAMSI</name>
<keyword evidence="1" id="KW-0472">Membrane</keyword>
<dbReference type="InterPro" id="IPR000477">
    <property type="entry name" value="RT_dom"/>
</dbReference>
<comment type="caution">
    <text evidence="4">The sequence shown here is derived from an EMBL/GenBank/DDBJ whole genome shotgun (WGS) entry which is preliminary data.</text>
</comment>
<dbReference type="PANTHER" id="PTHR24177:SF435">
    <property type="entry name" value="ANKYRIN REPEAT-CONTAINING PROTEIN NPR4-LIKE"/>
    <property type="match status" value="1"/>
</dbReference>
<keyword evidence="1" id="KW-0812">Transmembrane</keyword>